<sequence>MMSRNSIVSSIYTAVLRYSRRKGEQPMTHRLGIVTIGQAPRSDIMPAIGEILGITDYVHTGVLDDVPPADILALAPSSGEDVLTSRLRDGSSVLLSRERLLPLLQKELTRLENDGCEFIWLLCTGTFPEIVTTRSLLIEPDSLIAGILAKINRGQYTLGVLVPLAEQIPGISSKFTGISRVVYDCLSPYEAYTDNDVSNVAAYFRDENCQLVLLDCMGYPPALKKRLMADTGLPVVLSNEFTASLLAKMLTV</sequence>
<protein>
    <recommendedName>
        <fullName evidence="3">AroM protein</fullName>
    </recommendedName>
</protein>
<gene>
    <name evidence="1" type="ORF">CBF27_03365</name>
</gene>
<dbReference type="Proteomes" id="UP000286773">
    <property type="component" value="Unassembled WGS sequence"/>
</dbReference>
<keyword evidence="2" id="KW-1185">Reference proteome</keyword>
<dbReference type="EMBL" id="NGKC01000002">
    <property type="protein sequence ID" value="RSU13953.1"/>
    <property type="molecule type" value="Genomic_DNA"/>
</dbReference>
<reference evidence="1 2" key="1">
    <citation type="submission" date="2017-05" db="EMBL/GenBank/DDBJ databases">
        <title>Vagococcus spp. assemblies.</title>
        <authorList>
            <person name="Gulvik C.A."/>
        </authorList>
    </citation>
    <scope>NUCLEOTIDE SEQUENCE [LARGE SCALE GENOMIC DNA]</scope>
    <source>
        <strain evidence="1 2">LMG 24798</strain>
    </source>
</reference>
<proteinExistence type="predicted"/>
<dbReference type="AlphaFoldDB" id="A0A430B0T5"/>
<organism evidence="1 2">
    <name type="scientific">Vagococcus acidifermentans</name>
    <dbReference type="NCBI Taxonomy" id="564710"/>
    <lineage>
        <taxon>Bacteria</taxon>
        <taxon>Bacillati</taxon>
        <taxon>Bacillota</taxon>
        <taxon>Bacilli</taxon>
        <taxon>Lactobacillales</taxon>
        <taxon>Enterococcaceae</taxon>
        <taxon>Vagococcus</taxon>
    </lineage>
</organism>
<comment type="caution">
    <text evidence="1">The sequence shown here is derived from an EMBL/GenBank/DDBJ whole genome shotgun (WGS) entry which is preliminary data.</text>
</comment>
<dbReference type="InterPro" id="IPR010843">
    <property type="entry name" value="Uncharacterised_AroM"/>
</dbReference>
<dbReference type="NCBIfam" id="NF007788">
    <property type="entry name" value="PRK10481.1"/>
    <property type="match status" value="1"/>
</dbReference>
<accession>A0A430B0T5</accession>
<evidence type="ECO:0008006" key="3">
    <source>
        <dbReference type="Google" id="ProtNLM"/>
    </source>
</evidence>
<name>A0A430B0T5_9ENTE</name>
<evidence type="ECO:0000313" key="2">
    <source>
        <dbReference type="Proteomes" id="UP000286773"/>
    </source>
</evidence>
<evidence type="ECO:0000313" key="1">
    <source>
        <dbReference type="EMBL" id="RSU13953.1"/>
    </source>
</evidence>
<dbReference type="OrthoDB" id="9798683at2"/>
<dbReference type="Pfam" id="PF07302">
    <property type="entry name" value="AroM"/>
    <property type="match status" value="1"/>
</dbReference>